<dbReference type="WBParaSite" id="PS1159_v2.g14117.t1">
    <property type="protein sequence ID" value="PS1159_v2.g14117.t1"/>
    <property type="gene ID" value="PS1159_v2.g14117"/>
</dbReference>
<dbReference type="Proteomes" id="UP000887580">
    <property type="component" value="Unplaced"/>
</dbReference>
<reference evidence="2" key="1">
    <citation type="submission" date="2022-11" db="UniProtKB">
        <authorList>
            <consortium name="WormBaseParasite"/>
        </authorList>
    </citation>
    <scope>IDENTIFICATION</scope>
</reference>
<name>A0AC35F5X9_9BILA</name>
<evidence type="ECO:0000313" key="1">
    <source>
        <dbReference type="Proteomes" id="UP000887580"/>
    </source>
</evidence>
<sequence length="264" mass="30676">MLLNSTLFQTSKLSLFSITKISFNNEIEFDVFVRNYDELNYSLHIGNVKGSFKTLEVSHLGQKKAIPYDQENDCFFTPNKNFEETAFKFFIMADVEYKIVKYVEVPREIVKCQIKIPSLQLKFLKVGECYLHFVAIKGFENVKLKCFIKKPKVNLIDLTVEKSDEIQINSQDEDYTVLEYDSNDIDITITLEFNPNALKELNEKIGKSKRENDSDCNIHIAYPISQDDDFSSKINKKHVSDVWDKNDNSGFTYVKYFATAKVEK</sequence>
<accession>A0AC35F5X9</accession>
<protein>
    <submittedName>
        <fullName evidence="2">Uncharacterized protein</fullName>
    </submittedName>
</protein>
<organism evidence="1 2">
    <name type="scientific">Panagrolaimus sp. PS1159</name>
    <dbReference type="NCBI Taxonomy" id="55785"/>
    <lineage>
        <taxon>Eukaryota</taxon>
        <taxon>Metazoa</taxon>
        <taxon>Ecdysozoa</taxon>
        <taxon>Nematoda</taxon>
        <taxon>Chromadorea</taxon>
        <taxon>Rhabditida</taxon>
        <taxon>Tylenchina</taxon>
        <taxon>Panagrolaimomorpha</taxon>
        <taxon>Panagrolaimoidea</taxon>
        <taxon>Panagrolaimidae</taxon>
        <taxon>Panagrolaimus</taxon>
    </lineage>
</organism>
<proteinExistence type="predicted"/>
<evidence type="ECO:0000313" key="2">
    <source>
        <dbReference type="WBParaSite" id="PS1159_v2.g14117.t1"/>
    </source>
</evidence>